<evidence type="ECO:0000256" key="9">
    <source>
        <dbReference type="SAM" id="SignalP"/>
    </source>
</evidence>
<protein>
    <recommendedName>
        <fullName evidence="10">Peptidase M14 domain-containing protein</fullName>
    </recommendedName>
</protein>
<dbReference type="Pfam" id="PF00246">
    <property type="entry name" value="Peptidase_M14"/>
    <property type="match status" value="1"/>
</dbReference>
<evidence type="ECO:0000256" key="2">
    <source>
        <dbReference type="ARBA" id="ARBA00005988"/>
    </source>
</evidence>
<dbReference type="PROSITE" id="PS52035">
    <property type="entry name" value="PEPTIDASE_M14"/>
    <property type="match status" value="1"/>
</dbReference>
<evidence type="ECO:0000313" key="11">
    <source>
        <dbReference type="EMBL" id="CEO52696.1"/>
    </source>
</evidence>
<dbReference type="SMART" id="SM00631">
    <property type="entry name" value="Zn_pept"/>
    <property type="match status" value="1"/>
</dbReference>
<evidence type="ECO:0000256" key="6">
    <source>
        <dbReference type="ARBA" id="ARBA00022833"/>
    </source>
</evidence>
<dbReference type="Gene3D" id="3.40.630.10">
    <property type="entry name" value="Zn peptidases"/>
    <property type="match status" value="1"/>
</dbReference>
<comment type="similarity">
    <text evidence="2 8">Belongs to the peptidase M14 family.</text>
</comment>
<keyword evidence="7" id="KW-0482">Metalloprotease</keyword>
<dbReference type="PROSITE" id="PS00133">
    <property type="entry name" value="CARBOXYPEPT_ZN_2"/>
    <property type="match status" value="1"/>
</dbReference>
<accession>A0A0B7KDB3</accession>
<evidence type="ECO:0000259" key="10">
    <source>
        <dbReference type="PROSITE" id="PS52035"/>
    </source>
</evidence>
<dbReference type="EMBL" id="CDPU01000030">
    <property type="protein sequence ID" value="CEO52696.1"/>
    <property type="molecule type" value="Genomic_DNA"/>
</dbReference>
<dbReference type="GO" id="GO:0008270">
    <property type="term" value="F:zinc ion binding"/>
    <property type="evidence" value="ECO:0007669"/>
    <property type="project" value="InterPro"/>
</dbReference>
<evidence type="ECO:0000256" key="3">
    <source>
        <dbReference type="ARBA" id="ARBA00022670"/>
    </source>
</evidence>
<evidence type="ECO:0000256" key="8">
    <source>
        <dbReference type="PROSITE-ProRule" id="PRU01379"/>
    </source>
</evidence>
<evidence type="ECO:0000256" key="5">
    <source>
        <dbReference type="ARBA" id="ARBA00022801"/>
    </source>
</evidence>
<dbReference type="GO" id="GO:0006508">
    <property type="term" value="P:proteolysis"/>
    <property type="evidence" value="ECO:0007669"/>
    <property type="project" value="UniProtKB-KW"/>
</dbReference>
<keyword evidence="6" id="KW-0862">Zinc</keyword>
<keyword evidence="3" id="KW-0645">Protease</keyword>
<keyword evidence="4" id="KW-0479">Metal-binding</keyword>
<feature type="active site" description="Proton donor/acceptor" evidence="8">
    <location>
        <position position="389"/>
    </location>
</feature>
<feature type="chain" id="PRO_5002118497" description="Peptidase M14 domain-containing protein" evidence="9">
    <location>
        <begin position="21"/>
        <end position="540"/>
    </location>
</feature>
<keyword evidence="9" id="KW-0732">Signal</keyword>
<proteinExistence type="inferred from homology"/>
<reference evidence="11" key="1">
    <citation type="submission" date="2015-01" db="EMBL/GenBank/DDBJ databases">
        <authorList>
            <person name="Durling Mikael"/>
        </authorList>
    </citation>
    <scope>NUCLEOTIDE SEQUENCE</scope>
</reference>
<dbReference type="SUPFAM" id="SSF53187">
    <property type="entry name" value="Zn-dependent exopeptidases"/>
    <property type="match status" value="1"/>
</dbReference>
<dbReference type="GO" id="GO:0004181">
    <property type="term" value="F:metallocarboxypeptidase activity"/>
    <property type="evidence" value="ECO:0007669"/>
    <property type="project" value="InterPro"/>
</dbReference>
<dbReference type="AlphaFoldDB" id="A0A0B7KDB3"/>
<dbReference type="InterPro" id="IPR000834">
    <property type="entry name" value="Peptidase_M14"/>
</dbReference>
<name>A0A0B7KDB3_BIOOC</name>
<feature type="domain" description="Peptidase M14" evidence="10">
    <location>
        <begin position="72"/>
        <end position="424"/>
    </location>
</feature>
<evidence type="ECO:0000256" key="1">
    <source>
        <dbReference type="ARBA" id="ARBA00001947"/>
    </source>
</evidence>
<evidence type="ECO:0000256" key="7">
    <source>
        <dbReference type="ARBA" id="ARBA00023049"/>
    </source>
</evidence>
<evidence type="ECO:0000256" key="4">
    <source>
        <dbReference type="ARBA" id="ARBA00022723"/>
    </source>
</evidence>
<keyword evidence="5" id="KW-0378">Hydrolase</keyword>
<dbReference type="PANTHER" id="PTHR11705:SF143">
    <property type="entry name" value="SLL0236 PROTEIN"/>
    <property type="match status" value="1"/>
</dbReference>
<sequence length="540" mass="59147">MALFILSLFVLICSVAGCLTQNETGGEAYIYDRSHVFGRVPRHPVSTTDRFAGGTIAPRGLGSQPDGTVISSVMNVDEITSAVKGLANEFGLEVFNMPEATHEGRQVLGVKVPNGLSCDESFRVFLEAGIHARERGGPDGLIYFISDLLWAQREGTGLTYGGKKYTNGDVKTALSTGIVFLPLVNPDGVRYDQTTDSCWRKNRNPTNPVDLNRNFDFLWDVNTAFYPGISSTTGTSNVNAETYHGTAPFSEPETRNVRWAMDKFTKLRWFVDLHSFSGLVLYPWGSDQNQAFDPSQTFTNPAYNGKRGKIPDTPGLEYREYIPFPDWDASIIAATHVASGMAGVANPPRHYDAKESNSLYPTSGSVDDYAFSRHIVNSAKSLIYGFTIEFGFPEAPCEFYPTTDNFHLNTREIGAGYMEFLLTAARQGLGSARECPSGPNPTCAPTCTPGLPVQCGGRATCEIFNPTNGAPNFGNAYCFCQAGYKASGVSNTDTSKQYHVSWVNSFGDQTHRVMVRPGQDCWDVCSDNRCTEVLINDACR</sequence>
<dbReference type="PANTHER" id="PTHR11705">
    <property type="entry name" value="PROTEASE FAMILY M14 CARBOXYPEPTIDASE A,B"/>
    <property type="match status" value="1"/>
</dbReference>
<comment type="cofactor">
    <cofactor evidence="1">
        <name>Zn(2+)</name>
        <dbReference type="ChEBI" id="CHEBI:29105"/>
    </cofactor>
</comment>
<gene>
    <name evidence="11" type="ORF">BN869_000008754_1</name>
</gene>
<organism evidence="11">
    <name type="scientific">Bionectria ochroleuca</name>
    <name type="common">Gliocladium roseum</name>
    <dbReference type="NCBI Taxonomy" id="29856"/>
    <lineage>
        <taxon>Eukaryota</taxon>
        <taxon>Fungi</taxon>
        <taxon>Dikarya</taxon>
        <taxon>Ascomycota</taxon>
        <taxon>Pezizomycotina</taxon>
        <taxon>Sordariomycetes</taxon>
        <taxon>Hypocreomycetidae</taxon>
        <taxon>Hypocreales</taxon>
        <taxon>Bionectriaceae</taxon>
        <taxon>Clonostachys</taxon>
    </lineage>
</organism>
<dbReference type="InterPro" id="IPR057247">
    <property type="entry name" value="CARBOXYPEPT_ZN_2"/>
</dbReference>
<feature type="signal peptide" evidence="9">
    <location>
        <begin position="1"/>
        <end position="20"/>
    </location>
</feature>